<dbReference type="InterPro" id="IPR013785">
    <property type="entry name" value="Aldolase_TIM"/>
</dbReference>
<comment type="cofactor">
    <cofactor evidence="1">
        <name>adenosylcob(III)alamin</name>
        <dbReference type="ChEBI" id="CHEBI:18408"/>
    </cofactor>
    <text evidence="1">Binds between the large and small subunits.</text>
</comment>
<evidence type="ECO:0000313" key="3">
    <source>
        <dbReference type="Proteomes" id="UP000198677"/>
    </source>
</evidence>
<dbReference type="GO" id="GO:0031471">
    <property type="term" value="C:ethanolamine degradation polyhedral organelle"/>
    <property type="evidence" value="ECO:0007669"/>
    <property type="project" value="UniProtKB-UniRule"/>
</dbReference>
<dbReference type="GO" id="GO:0009350">
    <property type="term" value="C:ethanolamine ammonia-lyase complex"/>
    <property type="evidence" value="ECO:0007669"/>
    <property type="project" value="UniProtKB-UniRule"/>
</dbReference>
<protein>
    <recommendedName>
        <fullName evidence="1">Ethanolamine ammonia-lyase large subunit</fullName>
        <shortName evidence="1">EAL large subunit</shortName>
        <ecNumber evidence="1">4.3.1.7</ecNumber>
    </recommendedName>
</protein>
<organism evidence="2 3">
    <name type="scientific">Rhodococcus maanshanensis</name>
    <dbReference type="NCBI Taxonomy" id="183556"/>
    <lineage>
        <taxon>Bacteria</taxon>
        <taxon>Bacillati</taxon>
        <taxon>Actinomycetota</taxon>
        <taxon>Actinomycetes</taxon>
        <taxon>Mycobacteriales</taxon>
        <taxon>Nocardiaceae</taxon>
        <taxon>Rhodococcus</taxon>
    </lineage>
</organism>
<sequence>MTHYSQTIGGTTHSFDGLVELMAKATPLRSGDELAGCAAASDAERAAAQWALADVPLETFLHELLVPYETDEVTRLIIDSHDRAAFQPISHLTVGGLRDWLLEVAAGDDAATTLRAVAPGLTPEMVAAVSKIMRNQDLIAVARAAVVTAGFRTTVGLPGRLSTRLQPNHPTDDPRGIAAATLDGLLLGCGDAVIGINPATDSPHATSDLLHLLDEIRQRFEIPTQSCVLSHVTTTMELIEAGVPVDLVFQSIAGTEGANASFGVTVPLLREANAAGRSLGRGTVGNNVMYLETGQGSALSAGAHLGTGGRPVDQQTLETRAYAVARDLEPLLVNTVVGFIGPEYLYDGKQIIRAGLEDHFCGKLLGLPMGVDVCYTNHAEADQDDMDTLLTLLGAAGAAFVIAVPGADDVMLGYQSLSFHDALYVRQVLGLRPAPEFEAWLHRLGMTDAAGRVLPVDAAASPLRALTGAL</sequence>
<dbReference type="GO" id="GO:0005829">
    <property type="term" value="C:cytosol"/>
    <property type="evidence" value="ECO:0007669"/>
    <property type="project" value="TreeGrafter"/>
</dbReference>
<keyword evidence="1" id="KW-0846">Cobalamin</keyword>
<comment type="subcellular location">
    <subcellularLocation>
        <location evidence="1">Bacterial microcompartment</location>
    </subcellularLocation>
</comment>
<feature type="binding site" evidence="1">
    <location>
        <position position="250"/>
    </location>
    <ligand>
        <name>adenosylcob(III)alamin</name>
        <dbReference type="ChEBI" id="CHEBI:18408"/>
    </ligand>
</feature>
<dbReference type="OrthoDB" id="9770909at2"/>
<name>A0A1H7K0Q0_9NOCA</name>
<accession>A0A1H7K0Q0</accession>
<dbReference type="AlphaFoldDB" id="A0A1H7K0Q0"/>
<evidence type="ECO:0000313" key="2">
    <source>
        <dbReference type="EMBL" id="SEK79537.1"/>
    </source>
</evidence>
<dbReference type="HAMAP" id="MF_00861">
    <property type="entry name" value="EutB"/>
    <property type="match status" value="1"/>
</dbReference>
<keyword evidence="1" id="KW-1283">Bacterial microcompartment</keyword>
<dbReference type="Gene3D" id="3.20.20.70">
    <property type="entry name" value="Aldolase class I"/>
    <property type="match status" value="1"/>
</dbReference>
<dbReference type="Gene3D" id="2.30.170.30">
    <property type="entry name" value="ethanolamine ammonia-lyase heavy chain domain like"/>
    <property type="match status" value="1"/>
</dbReference>
<dbReference type="GO" id="GO:0031419">
    <property type="term" value="F:cobalamin binding"/>
    <property type="evidence" value="ECO:0007669"/>
    <property type="project" value="UniProtKB-UniRule"/>
</dbReference>
<dbReference type="RefSeq" id="WP_072750943.1">
    <property type="nucleotide sequence ID" value="NZ_FOAW01000003.1"/>
</dbReference>
<dbReference type="UniPathway" id="UPA00560"/>
<feature type="binding site" evidence="1">
    <location>
        <position position="292"/>
    </location>
    <ligand>
        <name>substrate</name>
    </ligand>
</feature>
<dbReference type="EMBL" id="FOAW01000003">
    <property type="protein sequence ID" value="SEK79537.1"/>
    <property type="molecule type" value="Genomic_DNA"/>
</dbReference>
<dbReference type="GO" id="GO:0046336">
    <property type="term" value="P:ethanolamine catabolic process"/>
    <property type="evidence" value="ECO:0007669"/>
    <property type="project" value="UniProtKB-UniRule"/>
</dbReference>
<feature type="binding site" evidence="1">
    <location>
        <position position="300"/>
    </location>
    <ligand>
        <name>adenosylcob(III)alamin</name>
        <dbReference type="ChEBI" id="CHEBI:18408"/>
    </ligand>
</feature>
<feature type="binding site" evidence="1">
    <location>
        <begin position="164"/>
        <end position="166"/>
    </location>
    <ligand>
        <name>substrate</name>
    </ligand>
</feature>
<comment type="function">
    <text evidence="1">Catalyzes the deamination of various vicinal amino-alcohols to oxo compounds. Allows this organism to utilize ethanolamine as the sole source of nitrogen and carbon in the presence of vitamin B12.</text>
</comment>
<feature type="binding site" evidence="1">
    <location>
        <position position="197"/>
    </location>
    <ligand>
        <name>substrate</name>
    </ligand>
</feature>
<dbReference type="InterPro" id="IPR044941">
    <property type="entry name" value="EutB_N_sf"/>
</dbReference>
<gene>
    <name evidence="1" type="primary">eutB</name>
    <name evidence="2" type="ORF">SAMN05444583_103338</name>
</gene>
<comment type="pathway">
    <text evidence="1">Amine and polyamine degradation; ethanolamine degradation.</text>
</comment>
<comment type="subunit">
    <text evidence="1">The basic unit is a heterodimer which dimerizes to form tetramers. The heterotetramers trimerize; 6 large subunits form a core ring with 6 small subunits projecting outwards.</text>
</comment>
<feature type="binding site" evidence="1">
    <location>
        <position position="411"/>
    </location>
    <ligand>
        <name>adenosylcob(III)alamin</name>
        <dbReference type="ChEBI" id="CHEBI:18408"/>
    </ligand>
</feature>
<dbReference type="PANTHER" id="PTHR39329:SF1">
    <property type="entry name" value="ETHANOLAMINE AMMONIA-LYASE LARGE SUBUNIT"/>
    <property type="match status" value="1"/>
</dbReference>
<proteinExistence type="inferred from homology"/>
<dbReference type="Proteomes" id="UP000198677">
    <property type="component" value="Unassembled WGS sequence"/>
</dbReference>
<dbReference type="EC" id="4.3.1.7" evidence="1"/>
<feature type="binding site" evidence="1">
    <location>
        <position position="372"/>
    </location>
    <ligand>
        <name>substrate</name>
    </ligand>
</feature>
<dbReference type="GO" id="GO:0006520">
    <property type="term" value="P:amino acid metabolic process"/>
    <property type="evidence" value="ECO:0007669"/>
    <property type="project" value="InterPro"/>
</dbReference>
<dbReference type="PIRSF" id="PIRSF018788">
    <property type="entry name" value="EutB"/>
    <property type="match status" value="1"/>
</dbReference>
<keyword evidence="1 2" id="KW-0456">Lyase</keyword>
<keyword evidence="1" id="KW-0170">Cobalt</keyword>
<evidence type="ECO:0000256" key="1">
    <source>
        <dbReference type="HAMAP-Rule" id="MF_00861"/>
    </source>
</evidence>
<feature type="binding site" evidence="1">
    <location>
        <position position="198"/>
    </location>
    <ligand>
        <name>adenosylcob(III)alamin</name>
        <dbReference type="ChEBI" id="CHEBI:18408"/>
    </ligand>
</feature>
<dbReference type="GO" id="GO:0008851">
    <property type="term" value="F:ethanolamine ammonia-lyase activity"/>
    <property type="evidence" value="ECO:0007669"/>
    <property type="project" value="UniProtKB-UniRule"/>
</dbReference>
<keyword evidence="3" id="KW-1185">Reference proteome</keyword>
<comment type="catalytic activity">
    <reaction evidence="1">
        <text>ethanolamine = acetaldehyde + NH4(+)</text>
        <dbReference type="Rhea" id="RHEA:15313"/>
        <dbReference type="ChEBI" id="CHEBI:15343"/>
        <dbReference type="ChEBI" id="CHEBI:28938"/>
        <dbReference type="ChEBI" id="CHEBI:57603"/>
        <dbReference type="EC" id="4.3.1.7"/>
    </reaction>
</comment>
<dbReference type="Pfam" id="PF06751">
    <property type="entry name" value="EutB"/>
    <property type="match status" value="1"/>
</dbReference>
<dbReference type="NCBIfam" id="NF011649">
    <property type="entry name" value="PRK15067.1"/>
    <property type="match status" value="1"/>
</dbReference>
<dbReference type="InterPro" id="IPR010628">
    <property type="entry name" value="EutB"/>
</dbReference>
<comment type="similarity">
    <text evidence="1">Belongs to the EutB family.</text>
</comment>
<reference evidence="3" key="1">
    <citation type="submission" date="2016-10" db="EMBL/GenBank/DDBJ databases">
        <authorList>
            <person name="Varghese N."/>
            <person name="Submissions S."/>
        </authorList>
    </citation>
    <scope>NUCLEOTIDE SEQUENCE [LARGE SCALE GENOMIC DNA]</scope>
    <source>
        <strain evidence="3">DSM 44675</strain>
    </source>
</reference>
<dbReference type="PANTHER" id="PTHR39329">
    <property type="entry name" value="ETHANOLAMINE AMMONIA-LYASE HEAVY CHAIN"/>
    <property type="match status" value="1"/>
</dbReference>
<dbReference type="Gene3D" id="1.10.220.70">
    <property type="entry name" value="lyase"/>
    <property type="match status" value="1"/>
</dbReference>
<dbReference type="InterPro" id="IPR044939">
    <property type="entry name" value="EutB_dom_2_sf"/>
</dbReference>